<feature type="coiled-coil region" evidence="1">
    <location>
        <begin position="193"/>
        <end position="220"/>
    </location>
</feature>
<comment type="caution">
    <text evidence="3">The sequence shown here is derived from an EMBL/GenBank/DDBJ whole genome shotgun (WGS) entry which is preliminary data.</text>
</comment>
<evidence type="ECO:0000256" key="1">
    <source>
        <dbReference type="SAM" id="Coils"/>
    </source>
</evidence>
<keyword evidence="4" id="KW-1185">Reference proteome</keyword>
<dbReference type="Proteomes" id="UP001165060">
    <property type="component" value="Unassembled WGS sequence"/>
</dbReference>
<feature type="compositionally biased region" description="Gly residues" evidence="2">
    <location>
        <begin position="331"/>
        <end position="355"/>
    </location>
</feature>
<sequence>MAMMTADEASLIPESKLRPWVNHAILDKQSNAEADKLELALVLCTPYKIGPFQSEIDKPVDMTATRLKHGMGPLPDRDELIKEFMKDKEVTMARPLGDAYSEHYLKEKGVIGDDVVLPEGWDKEELPTDEEMLNPVTEVVETLDADEALAELIAKMQSEELLDDETEDPSGEGLTVGELKARAEREEEIAAILAASEEEAEALRIALASNEAEKKALAAERAESRALSPRAMHPDVRKKYMDKLEKLAKDALGQSPSSKYERAKRLPGRNGAPLPPRPARFQGRSGLEKANFDPRALPVEPVYTSSDLPTMANKGGAKGQLMRLATAQSRGGTGASRGGSRGGSSRGGSRGGTGRPGSSSSVRSSGSRSGRTIKPVGGALAGLNIAGSEAPTTADRVEKRPSSADPRKDMVKDGNTPLEQFIRSRKLIKEMKKYNTTDHTWELLQTPGITKEEQRELFRTDKQIVMEEVLEPWWGKELKYQPSVMFPEYNSKVTENTKWAESALIAGIPVYQSGSMKKGPPK</sequence>
<evidence type="ECO:0000313" key="3">
    <source>
        <dbReference type="EMBL" id="GMI24683.1"/>
    </source>
</evidence>
<dbReference type="EMBL" id="BRYB01002735">
    <property type="protein sequence ID" value="GMI24683.1"/>
    <property type="molecule type" value="Genomic_DNA"/>
</dbReference>
<reference evidence="3 4" key="1">
    <citation type="journal article" date="2023" name="Commun. Biol.">
        <title>Genome analysis of Parmales, the sister group of diatoms, reveals the evolutionary specialization of diatoms from phago-mixotrophs to photoautotrophs.</title>
        <authorList>
            <person name="Ban H."/>
            <person name="Sato S."/>
            <person name="Yoshikawa S."/>
            <person name="Yamada K."/>
            <person name="Nakamura Y."/>
            <person name="Ichinomiya M."/>
            <person name="Sato N."/>
            <person name="Blanc-Mathieu R."/>
            <person name="Endo H."/>
            <person name="Kuwata A."/>
            <person name="Ogata H."/>
        </authorList>
    </citation>
    <scope>NUCLEOTIDE SEQUENCE [LARGE SCALE GENOMIC DNA]</scope>
</reference>
<evidence type="ECO:0000256" key="2">
    <source>
        <dbReference type="SAM" id="MobiDB-lite"/>
    </source>
</evidence>
<feature type="compositionally biased region" description="Basic and acidic residues" evidence="2">
    <location>
        <begin position="395"/>
        <end position="412"/>
    </location>
</feature>
<name>A0ABQ6MF65_9STRA</name>
<feature type="compositionally biased region" description="Low complexity" evidence="2">
    <location>
        <begin position="356"/>
        <end position="372"/>
    </location>
</feature>
<proteinExistence type="predicted"/>
<keyword evidence="1" id="KW-0175">Coiled coil</keyword>
<protein>
    <submittedName>
        <fullName evidence="3">Uncharacterized protein</fullName>
    </submittedName>
</protein>
<organism evidence="3 4">
    <name type="scientific">Tetraparma gracilis</name>
    <dbReference type="NCBI Taxonomy" id="2962635"/>
    <lineage>
        <taxon>Eukaryota</taxon>
        <taxon>Sar</taxon>
        <taxon>Stramenopiles</taxon>
        <taxon>Ochrophyta</taxon>
        <taxon>Bolidophyceae</taxon>
        <taxon>Parmales</taxon>
        <taxon>Triparmaceae</taxon>
        <taxon>Tetraparma</taxon>
    </lineage>
</organism>
<evidence type="ECO:0000313" key="4">
    <source>
        <dbReference type="Proteomes" id="UP001165060"/>
    </source>
</evidence>
<feature type="region of interest" description="Disordered" evidence="2">
    <location>
        <begin position="249"/>
        <end position="416"/>
    </location>
</feature>
<accession>A0ABQ6MF65</accession>
<gene>
    <name evidence="3" type="ORF">TeGR_g361</name>
</gene>